<dbReference type="AlphaFoldDB" id="E1YFK7"/>
<dbReference type="GO" id="GO:0051539">
    <property type="term" value="F:4 iron, 4 sulfur cluster binding"/>
    <property type="evidence" value="ECO:0007669"/>
    <property type="project" value="UniProtKB-UniRule"/>
</dbReference>
<dbReference type="InterPro" id="IPR010723">
    <property type="entry name" value="HemN_C"/>
</dbReference>
<dbReference type="PANTHER" id="PTHR13932:SF5">
    <property type="entry name" value="RADICAL S-ADENOSYL METHIONINE DOMAIN-CONTAINING PROTEIN 1, MITOCHONDRIAL"/>
    <property type="match status" value="1"/>
</dbReference>
<comment type="cofactor">
    <cofactor evidence="1">
        <name>[4Fe-4S] cluster</name>
        <dbReference type="ChEBI" id="CHEBI:49883"/>
    </cofactor>
</comment>
<dbReference type="GO" id="GO:0005737">
    <property type="term" value="C:cytoplasm"/>
    <property type="evidence" value="ECO:0007669"/>
    <property type="project" value="UniProtKB-SubCell"/>
</dbReference>
<dbReference type="EMBL" id="FR695872">
    <property type="protein sequence ID" value="CBX29351.1"/>
    <property type="molecule type" value="Genomic_DNA"/>
</dbReference>
<dbReference type="SFLD" id="SFLDF00288">
    <property type="entry name" value="HemN-like__clustered_with_nucl"/>
    <property type="match status" value="1"/>
</dbReference>
<dbReference type="PROSITE" id="PS51918">
    <property type="entry name" value="RADICAL_SAM"/>
    <property type="match status" value="1"/>
</dbReference>
<keyword evidence="7 10" id="KW-0408">Iron</keyword>
<reference evidence="12" key="1">
    <citation type="journal article" date="2011" name="Environ. Microbiol.">
        <title>Genomic insights into the metabolic potential of the polycyclic aromatic hydrocarbon degrading sulfate-reducing Deltaproteobacterium N47.</title>
        <authorList>
            <person name="Bergmann F."/>
            <person name="Selesi D."/>
            <person name="Weinmaier T."/>
            <person name="Tischler P."/>
            <person name="Rattei T."/>
            <person name="Meckenstock R.U."/>
        </authorList>
    </citation>
    <scope>NUCLEOTIDE SEQUENCE</scope>
</reference>
<dbReference type="Gene3D" id="1.10.10.920">
    <property type="match status" value="1"/>
</dbReference>
<protein>
    <recommendedName>
        <fullName evidence="3 10">Heme chaperone HemW</fullName>
    </recommendedName>
</protein>
<dbReference type="Pfam" id="PF04055">
    <property type="entry name" value="Radical_SAM"/>
    <property type="match status" value="1"/>
</dbReference>
<dbReference type="SFLD" id="SFLDG01065">
    <property type="entry name" value="anaerobic_coproporphyrinogen-I"/>
    <property type="match status" value="2"/>
</dbReference>
<comment type="similarity">
    <text evidence="2">Belongs to the anaerobic coproporphyrinogen-III oxidase family. HemW subfamily.</text>
</comment>
<evidence type="ECO:0000256" key="5">
    <source>
        <dbReference type="ARBA" id="ARBA00022691"/>
    </source>
</evidence>
<keyword evidence="8 10" id="KW-0411">Iron-sulfur</keyword>
<comment type="subcellular location">
    <subcellularLocation>
        <location evidence="10">Cytoplasm</location>
    </subcellularLocation>
</comment>
<dbReference type="InterPro" id="IPR013785">
    <property type="entry name" value="Aldolase_TIM"/>
</dbReference>
<dbReference type="SUPFAM" id="SSF102114">
    <property type="entry name" value="Radical SAM enzymes"/>
    <property type="match status" value="1"/>
</dbReference>
<feature type="domain" description="Radical SAM core" evidence="11">
    <location>
        <begin position="19"/>
        <end position="248"/>
    </location>
</feature>
<dbReference type="PANTHER" id="PTHR13932">
    <property type="entry name" value="COPROPORPHYRINIGEN III OXIDASE"/>
    <property type="match status" value="1"/>
</dbReference>
<dbReference type="SFLD" id="SFLDF00562">
    <property type="entry name" value="HemN-like__clustered_with_heat"/>
    <property type="match status" value="1"/>
</dbReference>
<gene>
    <name evidence="12" type="ORF">N47_J03320</name>
</gene>
<organism evidence="12">
    <name type="scientific">uncultured Desulfobacterium sp</name>
    <dbReference type="NCBI Taxonomy" id="201089"/>
    <lineage>
        <taxon>Bacteria</taxon>
        <taxon>Pseudomonadati</taxon>
        <taxon>Thermodesulfobacteriota</taxon>
        <taxon>Desulfobacteria</taxon>
        <taxon>Desulfobacterales</taxon>
        <taxon>Desulfobacteriaceae</taxon>
        <taxon>Desulfobacterium</taxon>
        <taxon>environmental samples</taxon>
    </lineage>
</organism>
<accession>E1YFK7</accession>
<dbReference type="CDD" id="cd01335">
    <property type="entry name" value="Radical_SAM"/>
    <property type="match status" value="1"/>
</dbReference>
<name>E1YFK7_9BACT</name>
<dbReference type="InterPro" id="IPR058240">
    <property type="entry name" value="rSAM_sf"/>
</dbReference>
<keyword evidence="5 10" id="KW-0949">S-adenosyl-L-methionine</keyword>
<dbReference type="InterPro" id="IPR007197">
    <property type="entry name" value="rSAM"/>
</dbReference>
<dbReference type="Pfam" id="PF06969">
    <property type="entry name" value="HemN_C"/>
    <property type="match status" value="1"/>
</dbReference>
<evidence type="ECO:0000256" key="3">
    <source>
        <dbReference type="ARBA" id="ARBA00017228"/>
    </source>
</evidence>
<sequence length="400" mass="45104">MGGKSHTPIPKRNKFMTIAIEPNPAGLYIHIPFCISKCPYCDFYSITDHSLKKKFVKALLLEMSLYKSVPLIYDTIYIGGGTPSALKSKDIGQIIETVFNLYKITPDPEITIEVNPKTVTPGSLKEFKQTGINRINIGVQSFSDEYLRFLGRIHSAMEAKEAIAWAKNAGFENLGIDLIYGIPGQTEKSWLFDLKTAIQIEPDHISCYTLTYEPKTPIYNHMKSGAFSPMPDFLAGSLFELTSDFLENCGYIHYEISNFSKGTSKKSRHNLKYWSDAPYIGFGPSAHSFDGTSRSWNVRSVADYIKTIESGLFPVEEKEVLSKEQQIIEAILLGLRKKEGITISNFNIKFGLIFEEVFKETISDLKEKKLIALDNNQCRLTKKGTLLLDSICAMFTLNEF</sequence>
<dbReference type="GO" id="GO:0006779">
    <property type="term" value="P:porphyrin-containing compound biosynthetic process"/>
    <property type="evidence" value="ECO:0007669"/>
    <property type="project" value="InterPro"/>
</dbReference>
<evidence type="ECO:0000259" key="11">
    <source>
        <dbReference type="PROSITE" id="PS51918"/>
    </source>
</evidence>
<keyword evidence="4 10" id="KW-0349">Heme</keyword>
<evidence type="ECO:0000256" key="7">
    <source>
        <dbReference type="ARBA" id="ARBA00023004"/>
    </source>
</evidence>
<dbReference type="InterPro" id="IPR034505">
    <property type="entry name" value="Coproporphyrinogen-III_oxidase"/>
</dbReference>
<dbReference type="SFLD" id="SFLDS00029">
    <property type="entry name" value="Radical_SAM"/>
    <property type="match status" value="2"/>
</dbReference>
<keyword evidence="10" id="KW-0963">Cytoplasm</keyword>
<evidence type="ECO:0000256" key="6">
    <source>
        <dbReference type="ARBA" id="ARBA00022723"/>
    </source>
</evidence>
<dbReference type="Gene3D" id="3.20.20.70">
    <property type="entry name" value="Aldolase class I"/>
    <property type="match status" value="1"/>
</dbReference>
<evidence type="ECO:0000256" key="9">
    <source>
        <dbReference type="ARBA" id="ARBA00023186"/>
    </source>
</evidence>
<evidence type="ECO:0000256" key="4">
    <source>
        <dbReference type="ARBA" id="ARBA00022617"/>
    </source>
</evidence>
<evidence type="ECO:0000313" key="12">
    <source>
        <dbReference type="EMBL" id="CBX29351.1"/>
    </source>
</evidence>
<evidence type="ECO:0000256" key="8">
    <source>
        <dbReference type="ARBA" id="ARBA00023014"/>
    </source>
</evidence>
<dbReference type="SMART" id="SM00729">
    <property type="entry name" value="Elp3"/>
    <property type="match status" value="1"/>
</dbReference>
<evidence type="ECO:0000256" key="1">
    <source>
        <dbReference type="ARBA" id="ARBA00001966"/>
    </source>
</evidence>
<proteinExistence type="inferred from homology"/>
<keyword evidence="10" id="KW-0004">4Fe-4S</keyword>
<dbReference type="NCBIfam" id="TIGR00539">
    <property type="entry name" value="hemN_rel"/>
    <property type="match status" value="1"/>
</dbReference>
<evidence type="ECO:0000256" key="10">
    <source>
        <dbReference type="RuleBase" id="RU364116"/>
    </source>
</evidence>
<evidence type="ECO:0000256" key="2">
    <source>
        <dbReference type="ARBA" id="ARBA00006100"/>
    </source>
</evidence>
<comment type="function">
    <text evidence="10">Probably acts as a heme chaperone, transferring heme to an unknown acceptor. Binds one molecule of heme per monomer, possibly covalently. Binds 1 [4Fe-4S] cluster. The cluster is coordinated with 3 cysteines and an exchangeable S-adenosyl-L-methionine.</text>
</comment>
<dbReference type="GO" id="GO:0004109">
    <property type="term" value="F:coproporphyrinogen oxidase activity"/>
    <property type="evidence" value="ECO:0007669"/>
    <property type="project" value="InterPro"/>
</dbReference>
<dbReference type="InterPro" id="IPR004559">
    <property type="entry name" value="HemW-like"/>
</dbReference>
<keyword evidence="6 10" id="KW-0479">Metal-binding</keyword>
<dbReference type="GO" id="GO:0046872">
    <property type="term" value="F:metal ion binding"/>
    <property type="evidence" value="ECO:0007669"/>
    <property type="project" value="UniProtKB-UniRule"/>
</dbReference>
<dbReference type="InterPro" id="IPR006638">
    <property type="entry name" value="Elp3/MiaA/NifB-like_rSAM"/>
</dbReference>
<keyword evidence="9 10" id="KW-0143">Chaperone</keyword>